<dbReference type="RefSeq" id="WP_124978235.1">
    <property type="nucleotide sequence ID" value="NZ_BFFP01000048.1"/>
</dbReference>
<dbReference type="PANTHER" id="PTHR43150">
    <property type="entry name" value="HYPERKINETIC, ISOFORM M"/>
    <property type="match status" value="1"/>
</dbReference>
<evidence type="ECO:0000256" key="3">
    <source>
        <dbReference type="ARBA" id="ARBA00023002"/>
    </source>
</evidence>
<keyword evidence="6" id="KW-1185">Reference proteome</keyword>
<dbReference type="PANTHER" id="PTHR43150:SF4">
    <property type="entry name" value="L-GLYCERALDEHYDE 3-PHOSPHATE REDUCTASE"/>
    <property type="match status" value="1"/>
</dbReference>
<dbReference type="OrthoDB" id="9773828at2"/>
<dbReference type="InterPro" id="IPR005399">
    <property type="entry name" value="K_chnl_volt-dep_bsu_KCNAB-rel"/>
</dbReference>
<dbReference type="Pfam" id="PF00248">
    <property type="entry name" value="Aldo_ket_red"/>
    <property type="match status" value="1"/>
</dbReference>
<dbReference type="InterPro" id="IPR036812">
    <property type="entry name" value="NAD(P)_OxRdtase_dom_sf"/>
</dbReference>
<dbReference type="Gene3D" id="3.20.20.100">
    <property type="entry name" value="NADP-dependent oxidoreductase domain"/>
    <property type="match status" value="1"/>
</dbReference>
<keyword evidence="3" id="KW-0560">Oxidoreductase</keyword>
<dbReference type="AlphaFoldDB" id="A0A401IVX4"/>
<evidence type="ECO:0000256" key="2">
    <source>
        <dbReference type="ARBA" id="ARBA00022857"/>
    </source>
</evidence>
<feature type="domain" description="NADP-dependent oxidoreductase" evidence="4">
    <location>
        <begin position="27"/>
        <end position="327"/>
    </location>
</feature>
<organism evidence="5 6">
    <name type="scientific">Ligilactobacillus salitolerans</name>
    <dbReference type="NCBI Taxonomy" id="1808352"/>
    <lineage>
        <taxon>Bacteria</taxon>
        <taxon>Bacillati</taxon>
        <taxon>Bacillota</taxon>
        <taxon>Bacilli</taxon>
        <taxon>Lactobacillales</taxon>
        <taxon>Lactobacillaceae</taxon>
        <taxon>Ligilactobacillus</taxon>
    </lineage>
</organism>
<dbReference type="CDD" id="cd19089">
    <property type="entry name" value="AKR_AKR14A1_2"/>
    <property type="match status" value="1"/>
</dbReference>
<sequence length="332" mass="37357">MYLADENRYNKLPHRRVGDTGLRLPLISLGLWHNFSSADPLYDRKKVILKAFDLGVFSFDCADHYGSPEIGTSESLLGQVLADELKPYRDELVITSKVGYRTIPGPYGHFLSRKTILQSIDRTLERLQTDYVDVYYAHRFDPNTDLWETVQALDDVVRSGKALYIGISNFNTEQAKTAAKMFDDLGTPYTVNQVSYNMLNRRPEKIGLVDEMKQQNRGIVAYGPLAEGLLSDRYLKGVPADFNIHPTSKYIMQAGRDKITTAINGLNELAHQRNQSLAQMALAWLLKDPVVSSVIIGTTSVDHLKDNLQAAKNIKFDQSELDAIDELTKDLG</sequence>
<name>A0A401IVX4_9LACO</name>
<dbReference type="EMBL" id="BFFP01000048">
    <property type="protein sequence ID" value="GBG95703.1"/>
    <property type="molecule type" value="Genomic_DNA"/>
</dbReference>
<protein>
    <submittedName>
        <fullName evidence="5">Aldo/keto reductase</fullName>
    </submittedName>
</protein>
<dbReference type="InterPro" id="IPR023210">
    <property type="entry name" value="NADP_OxRdtase_dom"/>
</dbReference>
<comment type="similarity">
    <text evidence="1">Belongs to the shaker potassium channel beta subunit family.</text>
</comment>
<keyword evidence="2" id="KW-0521">NADP</keyword>
<accession>A0A401IVX4</accession>
<comment type="caution">
    <text evidence="5">The sequence shown here is derived from an EMBL/GenBank/DDBJ whole genome shotgun (WGS) entry which is preliminary data.</text>
</comment>
<evidence type="ECO:0000256" key="1">
    <source>
        <dbReference type="ARBA" id="ARBA00006515"/>
    </source>
</evidence>
<gene>
    <name evidence="5" type="primary">tas</name>
    <name evidence="5" type="ORF">LFYK43_21620</name>
</gene>
<evidence type="ECO:0000259" key="4">
    <source>
        <dbReference type="Pfam" id="PF00248"/>
    </source>
</evidence>
<proteinExistence type="inferred from homology"/>
<evidence type="ECO:0000313" key="5">
    <source>
        <dbReference type="EMBL" id="GBG95703.1"/>
    </source>
</evidence>
<dbReference type="GO" id="GO:0051596">
    <property type="term" value="P:methylglyoxal catabolic process"/>
    <property type="evidence" value="ECO:0007669"/>
    <property type="project" value="TreeGrafter"/>
</dbReference>
<evidence type="ECO:0000313" key="6">
    <source>
        <dbReference type="Proteomes" id="UP000286848"/>
    </source>
</evidence>
<dbReference type="GO" id="GO:0016491">
    <property type="term" value="F:oxidoreductase activity"/>
    <property type="evidence" value="ECO:0007669"/>
    <property type="project" value="UniProtKB-KW"/>
</dbReference>
<dbReference type="Proteomes" id="UP000286848">
    <property type="component" value="Unassembled WGS sequence"/>
</dbReference>
<dbReference type="SUPFAM" id="SSF51430">
    <property type="entry name" value="NAD(P)-linked oxidoreductase"/>
    <property type="match status" value="1"/>
</dbReference>
<reference evidence="5 6" key="1">
    <citation type="journal article" date="2019" name="Int. J. Syst. Evol. Microbiol.">
        <title>Lactobacillus salitolerans sp. nov., a novel lactic acid bacterium isolated from spent mushroom substrates.</title>
        <authorList>
            <person name="Tohno M."/>
            <person name="Tanizawa Y."/>
            <person name="Kojima Y."/>
            <person name="Sakamoto M."/>
            <person name="Nakamura Y."/>
            <person name="Ohkuma M."/>
            <person name="Kobayashi H."/>
        </authorList>
    </citation>
    <scope>NUCLEOTIDE SEQUENCE [LARGE SCALE GENOMIC DNA]</scope>
    <source>
        <strain evidence="5 6">YK43</strain>
    </source>
</reference>